<organism evidence="6 7">
    <name type="scientific">Comamonas aquatica DA1877</name>
    <dbReference type="NCBI Taxonomy" id="1457173"/>
    <lineage>
        <taxon>Bacteria</taxon>
        <taxon>Pseudomonadati</taxon>
        <taxon>Pseudomonadota</taxon>
        <taxon>Betaproteobacteria</taxon>
        <taxon>Burkholderiales</taxon>
        <taxon>Comamonadaceae</taxon>
        <taxon>Comamonas</taxon>
    </lineage>
</organism>
<dbReference type="EMBL" id="JBOK01000010">
    <property type="protein sequence ID" value="EXU80092.1"/>
    <property type="molecule type" value="Genomic_DNA"/>
</dbReference>
<comment type="cofactor">
    <cofactor evidence="2">
        <name>Fe cation</name>
        <dbReference type="ChEBI" id="CHEBI:24875"/>
    </cofactor>
    <text evidence="2">Binds 1 Fe cation per subunit.</text>
</comment>
<dbReference type="GO" id="GO:0051213">
    <property type="term" value="F:dioxygenase activity"/>
    <property type="evidence" value="ECO:0007669"/>
    <property type="project" value="UniProtKB-KW"/>
</dbReference>
<feature type="binding site" evidence="2">
    <location>
        <position position="59"/>
    </location>
    <ligand>
        <name>Fe cation</name>
        <dbReference type="ChEBI" id="CHEBI:24875"/>
    </ligand>
</feature>
<evidence type="ECO:0000256" key="1">
    <source>
        <dbReference type="ARBA" id="ARBA00008416"/>
    </source>
</evidence>
<keyword evidence="7" id="KW-1185">Reference proteome</keyword>
<evidence type="ECO:0000256" key="3">
    <source>
        <dbReference type="RuleBase" id="RU003457"/>
    </source>
</evidence>
<dbReference type="InterPro" id="IPR014710">
    <property type="entry name" value="RmlC-like_jellyroll"/>
</dbReference>
<feature type="domain" description="Pirin N-terminal" evidence="4">
    <location>
        <begin position="8"/>
        <end position="119"/>
    </location>
</feature>
<dbReference type="InterPro" id="IPR003829">
    <property type="entry name" value="Pirin_N_dom"/>
</dbReference>
<evidence type="ECO:0000259" key="5">
    <source>
        <dbReference type="Pfam" id="PF17954"/>
    </source>
</evidence>
<dbReference type="Pfam" id="PF02678">
    <property type="entry name" value="Pirin"/>
    <property type="match status" value="1"/>
</dbReference>
<dbReference type="PATRIC" id="fig|1457173.3.peg.2032"/>
<dbReference type="GO" id="GO:0046872">
    <property type="term" value="F:metal ion binding"/>
    <property type="evidence" value="ECO:0007669"/>
    <property type="project" value="UniProtKB-KW"/>
</dbReference>
<gene>
    <name evidence="6" type="ORF">AX13_01820</name>
</gene>
<comment type="caution">
    <text evidence="6">The sequence shown here is derived from an EMBL/GenBank/DDBJ whole genome shotgun (WGS) entry which is preliminary data.</text>
</comment>
<evidence type="ECO:0000313" key="7">
    <source>
        <dbReference type="Proteomes" id="UP000020766"/>
    </source>
</evidence>
<comment type="similarity">
    <text evidence="1 3">Belongs to the pirin family.</text>
</comment>
<keyword evidence="6" id="KW-0560">Oxidoreductase</keyword>
<keyword evidence="2" id="KW-0408">Iron</keyword>
<dbReference type="STRING" id="225991.MA05_10955"/>
<evidence type="ECO:0000259" key="4">
    <source>
        <dbReference type="Pfam" id="PF02678"/>
    </source>
</evidence>
<evidence type="ECO:0000256" key="2">
    <source>
        <dbReference type="PIRSR" id="PIRSR006232-1"/>
    </source>
</evidence>
<sequence>MIQIRKSHERGYADHGWLKSFHSFSFAGYYDPAHMGWGNLRVINEDRIAAGTGFGAHPHHDMEIVSYVMEGELSHKDSMGNVQTIAPGEVQRMTAGTGVVHSEHNHAAGRTTHFLQIWLLPSRQALEPGYEQKRFSDAEKTNVLRLVASPDGQQGSVHLNADARIYASLVRPQPGQTVQLEHVLPQGRKAYVLVVQGHIEIAGQKLTSGDALLAENERSLRMESQQAAELLVFDLAP</sequence>
<feature type="binding site" evidence="2">
    <location>
        <position position="103"/>
    </location>
    <ligand>
        <name>Fe cation</name>
        <dbReference type="ChEBI" id="CHEBI:24875"/>
    </ligand>
</feature>
<dbReference type="Pfam" id="PF17954">
    <property type="entry name" value="Pirin_C_2"/>
    <property type="match status" value="1"/>
</dbReference>
<dbReference type="RefSeq" id="WP_043383506.1">
    <property type="nucleotide sequence ID" value="NZ_JBOK01000010.1"/>
</dbReference>
<evidence type="ECO:0000313" key="6">
    <source>
        <dbReference type="EMBL" id="EXU80092.1"/>
    </source>
</evidence>
<dbReference type="CDD" id="cd02910">
    <property type="entry name" value="cupin_Yhhw_N"/>
    <property type="match status" value="1"/>
</dbReference>
<keyword evidence="6" id="KW-0223">Dioxygenase</keyword>
<dbReference type="PANTHER" id="PTHR43212:SF3">
    <property type="entry name" value="QUERCETIN 2,3-DIOXYGENASE"/>
    <property type="match status" value="1"/>
</dbReference>
<protein>
    <submittedName>
        <fullName evidence="6">Quercetin 2,3-dioxygenase</fullName>
    </submittedName>
</protein>
<accession>A0A014QA97</accession>
<dbReference type="SUPFAM" id="SSF51182">
    <property type="entry name" value="RmlC-like cupins"/>
    <property type="match status" value="1"/>
</dbReference>
<feature type="domain" description="Quercetin 2,3-dioxygenase C-terminal cupin" evidence="5">
    <location>
        <begin position="146"/>
        <end position="235"/>
    </location>
</feature>
<dbReference type="PANTHER" id="PTHR43212">
    <property type="entry name" value="QUERCETIN 2,3-DIOXYGENASE"/>
    <property type="match status" value="1"/>
</dbReference>
<feature type="binding site" evidence="2">
    <location>
        <position position="57"/>
    </location>
    <ligand>
        <name>Fe cation</name>
        <dbReference type="ChEBI" id="CHEBI:24875"/>
    </ligand>
</feature>
<feature type="binding site" evidence="2">
    <location>
        <position position="101"/>
    </location>
    <ligand>
        <name>Fe cation</name>
        <dbReference type="ChEBI" id="CHEBI:24875"/>
    </ligand>
</feature>
<proteinExistence type="inferred from homology"/>
<dbReference type="AlphaFoldDB" id="A0A014QA97"/>
<name>A0A014QA97_9BURK</name>
<reference evidence="6 7" key="1">
    <citation type="submission" date="2014-01" db="EMBL/GenBank/DDBJ databases">
        <title>Interspecies Systems Biology Uncovers Metabolites Affecting C. elegans Gene Expression and Life History Traits.</title>
        <authorList>
            <person name="Watson E."/>
            <person name="Macneil L.T."/>
            <person name="Ritter A.D."/>
            <person name="Yilmaz L.S."/>
            <person name="Rosebrock A.P."/>
            <person name="Caudy A.A."/>
            <person name="Walhout A.J."/>
        </authorList>
    </citation>
    <scope>NUCLEOTIDE SEQUENCE [LARGE SCALE GENOMIC DNA]</scope>
    <source>
        <strain evidence="6 7">DA1877</strain>
    </source>
</reference>
<keyword evidence="2" id="KW-0479">Metal-binding</keyword>
<dbReference type="InterPro" id="IPR012093">
    <property type="entry name" value="Pirin"/>
</dbReference>
<dbReference type="Proteomes" id="UP000020766">
    <property type="component" value="Unassembled WGS sequence"/>
</dbReference>
<dbReference type="InterPro" id="IPR011051">
    <property type="entry name" value="RmlC_Cupin_sf"/>
</dbReference>
<dbReference type="PIRSF" id="PIRSF006232">
    <property type="entry name" value="Pirin"/>
    <property type="match status" value="1"/>
</dbReference>
<dbReference type="Gene3D" id="2.60.120.10">
    <property type="entry name" value="Jelly Rolls"/>
    <property type="match status" value="2"/>
</dbReference>
<dbReference type="InterPro" id="IPR041602">
    <property type="entry name" value="Quercetinase_C"/>
</dbReference>